<dbReference type="PANTHER" id="PTHR30055">
    <property type="entry name" value="HTH-TYPE TRANSCRIPTIONAL REGULATOR RUTR"/>
    <property type="match status" value="1"/>
</dbReference>
<dbReference type="GO" id="GO:0000976">
    <property type="term" value="F:transcription cis-regulatory region binding"/>
    <property type="evidence" value="ECO:0007669"/>
    <property type="project" value="TreeGrafter"/>
</dbReference>
<name>A0A917ZJK2_9ACTN</name>
<organism evidence="5 6">
    <name type="scientific">Wenjunlia tyrosinilytica</name>
    <dbReference type="NCBI Taxonomy" id="1544741"/>
    <lineage>
        <taxon>Bacteria</taxon>
        <taxon>Bacillati</taxon>
        <taxon>Actinomycetota</taxon>
        <taxon>Actinomycetes</taxon>
        <taxon>Kitasatosporales</taxon>
        <taxon>Streptomycetaceae</taxon>
        <taxon>Wenjunlia</taxon>
    </lineage>
</organism>
<reference evidence="5" key="1">
    <citation type="journal article" date="2014" name="Int. J. Syst. Evol. Microbiol.">
        <title>Complete genome sequence of Corynebacterium casei LMG S-19264T (=DSM 44701T), isolated from a smear-ripened cheese.</title>
        <authorList>
            <consortium name="US DOE Joint Genome Institute (JGI-PGF)"/>
            <person name="Walter F."/>
            <person name="Albersmeier A."/>
            <person name="Kalinowski J."/>
            <person name="Ruckert C."/>
        </authorList>
    </citation>
    <scope>NUCLEOTIDE SEQUENCE</scope>
    <source>
        <strain evidence="5">CGMCC 4.7201</strain>
    </source>
</reference>
<dbReference type="RefSeq" id="WP_189130769.1">
    <property type="nucleotide sequence ID" value="NZ_BMMS01000005.1"/>
</dbReference>
<evidence type="ECO:0000313" key="5">
    <source>
        <dbReference type="EMBL" id="GGO84266.1"/>
    </source>
</evidence>
<evidence type="ECO:0000256" key="1">
    <source>
        <dbReference type="ARBA" id="ARBA00023015"/>
    </source>
</evidence>
<dbReference type="PANTHER" id="PTHR30055:SF234">
    <property type="entry name" value="HTH-TYPE TRANSCRIPTIONAL REGULATOR BETI"/>
    <property type="match status" value="1"/>
</dbReference>
<evidence type="ECO:0000259" key="4">
    <source>
        <dbReference type="Pfam" id="PF18598"/>
    </source>
</evidence>
<dbReference type="InterPro" id="IPR050109">
    <property type="entry name" value="HTH-type_TetR-like_transc_reg"/>
</dbReference>
<dbReference type="SUPFAM" id="SSF46689">
    <property type="entry name" value="Homeodomain-like"/>
    <property type="match status" value="1"/>
</dbReference>
<dbReference type="Pfam" id="PF18598">
    <property type="entry name" value="TetR_C_36"/>
    <property type="match status" value="1"/>
</dbReference>
<dbReference type="InterPro" id="IPR009057">
    <property type="entry name" value="Homeodomain-like_sf"/>
</dbReference>
<dbReference type="EMBL" id="BMMS01000005">
    <property type="protein sequence ID" value="GGO84266.1"/>
    <property type="molecule type" value="Genomic_DNA"/>
</dbReference>
<reference evidence="5" key="2">
    <citation type="submission" date="2020-09" db="EMBL/GenBank/DDBJ databases">
        <authorList>
            <person name="Sun Q."/>
            <person name="Zhou Y."/>
        </authorList>
    </citation>
    <scope>NUCLEOTIDE SEQUENCE</scope>
    <source>
        <strain evidence="5">CGMCC 4.7201</strain>
    </source>
</reference>
<dbReference type="InterPro" id="IPR036271">
    <property type="entry name" value="Tet_transcr_reg_TetR-rel_C_sf"/>
</dbReference>
<protein>
    <recommendedName>
        <fullName evidence="4">QsdR TetR regulatory C-terminal domain-containing protein</fullName>
    </recommendedName>
</protein>
<evidence type="ECO:0000256" key="3">
    <source>
        <dbReference type="ARBA" id="ARBA00023163"/>
    </source>
</evidence>
<evidence type="ECO:0000256" key="2">
    <source>
        <dbReference type="ARBA" id="ARBA00023125"/>
    </source>
</evidence>
<proteinExistence type="predicted"/>
<sequence>MARKDGVGDAMNTLARHLSRGEPERRSTPHDLLRLSRRRFLDGVPLDMGGLAEELGVGRATVYRWAGNKEQLLGEVIWSLTEPSIQLARDEAQGKGVPYLVDFFQRFLKVVDGFTPLRTLLTADPEGALRILTSRHSGVQSRVVAAVRDLLREQVDAGELDPPVDLDTLAYTTVRICESFLYSDTITGTEREVGQAVEILRLLFTASSTAGGRADRDR</sequence>
<feature type="domain" description="QsdR TetR regulatory C-terminal" evidence="4">
    <location>
        <begin position="96"/>
        <end position="204"/>
    </location>
</feature>
<dbReference type="Gene3D" id="1.10.357.10">
    <property type="entry name" value="Tetracycline Repressor, domain 2"/>
    <property type="match status" value="1"/>
</dbReference>
<keyword evidence="6" id="KW-1185">Reference proteome</keyword>
<dbReference type="GO" id="GO:0003700">
    <property type="term" value="F:DNA-binding transcription factor activity"/>
    <property type="evidence" value="ECO:0007669"/>
    <property type="project" value="TreeGrafter"/>
</dbReference>
<keyword evidence="3" id="KW-0804">Transcription</keyword>
<evidence type="ECO:0000313" key="6">
    <source>
        <dbReference type="Proteomes" id="UP000641932"/>
    </source>
</evidence>
<dbReference type="SUPFAM" id="SSF48498">
    <property type="entry name" value="Tetracyclin repressor-like, C-terminal domain"/>
    <property type="match status" value="1"/>
</dbReference>
<dbReference type="InterPro" id="IPR041485">
    <property type="entry name" value="TetR_C_36"/>
</dbReference>
<keyword evidence="1" id="KW-0805">Transcription regulation</keyword>
<dbReference type="AlphaFoldDB" id="A0A917ZJK2"/>
<comment type="caution">
    <text evidence="5">The sequence shown here is derived from an EMBL/GenBank/DDBJ whole genome shotgun (WGS) entry which is preliminary data.</text>
</comment>
<gene>
    <name evidence="5" type="ORF">GCM10012280_15350</name>
</gene>
<accession>A0A917ZJK2</accession>
<dbReference type="Proteomes" id="UP000641932">
    <property type="component" value="Unassembled WGS sequence"/>
</dbReference>
<keyword evidence="2" id="KW-0238">DNA-binding</keyword>